<keyword evidence="3" id="KW-1185">Reference proteome</keyword>
<proteinExistence type="predicted"/>
<protein>
    <submittedName>
        <fullName evidence="2">Trans-sialidase</fullName>
    </submittedName>
</protein>
<reference evidence="2 3" key="1">
    <citation type="journal article" date="2018" name="BMC Genomics">
        <title>Genomic comparison of Trypanosoma conorhini and Trypanosoma rangeli to Trypanosoma cruzi strains of high and low virulence.</title>
        <authorList>
            <person name="Bradwell K.R."/>
            <person name="Koparde V.N."/>
            <person name="Matveyev A.V."/>
            <person name="Serrano M.G."/>
            <person name="Alves J.M."/>
            <person name="Parikh H."/>
            <person name="Huang B."/>
            <person name="Lee V."/>
            <person name="Espinosa-Alvarez O."/>
            <person name="Ortiz P.A."/>
            <person name="Costa-Martins A.G."/>
            <person name="Teixeira M.M."/>
            <person name="Buck G.A."/>
        </authorList>
    </citation>
    <scope>NUCLEOTIDE SEQUENCE [LARGE SCALE GENOMIC DNA]</scope>
    <source>
        <strain evidence="2 3">025E</strain>
    </source>
</reference>
<organism evidence="2 3">
    <name type="scientific">Trypanosoma conorhini</name>
    <dbReference type="NCBI Taxonomy" id="83891"/>
    <lineage>
        <taxon>Eukaryota</taxon>
        <taxon>Discoba</taxon>
        <taxon>Euglenozoa</taxon>
        <taxon>Kinetoplastea</taxon>
        <taxon>Metakinetoplastina</taxon>
        <taxon>Trypanosomatida</taxon>
        <taxon>Trypanosomatidae</taxon>
        <taxon>Trypanosoma</taxon>
    </lineage>
</organism>
<keyword evidence="1" id="KW-0732">Signal</keyword>
<dbReference type="AlphaFoldDB" id="A0A3R7NIM3"/>
<name>A0A3R7NIM3_9TRYP</name>
<dbReference type="EMBL" id="MKKU01000577">
    <property type="protein sequence ID" value="RNF07066.1"/>
    <property type="molecule type" value="Genomic_DNA"/>
</dbReference>
<comment type="caution">
    <text evidence="2">The sequence shown here is derived from an EMBL/GenBank/DDBJ whole genome shotgun (WGS) entry which is preliminary data.</text>
</comment>
<evidence type="ECO:0000313" key="3">
    <source>
        <dbReference type="Proteomes" id="UP000284403"/>
    </source>
</evidence>
<dbReference type="InterPro" id="IPR036278">
    <property type="entry name" value="Sialidase_sf"/>
</dbReference>
<feature type="chain" id="PRO_5018627301" evidence="1">
    <location>
        <begin position="27"/>
        <end position="107"/>
    </location>
</feature>
<accession>A0A3R7NIM3</accession>
<evidence type="ECO:0000256" key="1">
    <source>
        <dbReference type="SAM" id="SignalP"/>
    </source>
</evidence>
<evidence type="ECO:0000313" key="2">
    <source>
        <dbReference type="EMBL" id="RNF07066.1"/>
    </source>
</evidence>
<dbReference type="GeneID" id="40321062"/>
<sequence>MPRHLFSSAMLFLLLCMLSMCISSQASEVASLSEPAGSFFCWKEVSAEEGTIYSLRAPVLIKVGEKPFPIAEAHCTKDNTDTVRTIVSQLITASDGAAGEALQGASV</sequence>
<gene>
    <name evidence="2" type="ORF">Tco025E_07451</name>
</gene>
<dbReference type="SUPFAM" id="SSF50939">
    <property type="entry name" value="Sialidases"/>
    <property type="match status" value="1"/>
</dbReference>
<dbReference type="RefSeq" id="XP_029225588.1">
    <property type="nucleotide sequence ID" value="XM_029374316.1"/>
</dbReference>
<feature type="signal peptide" evidence="1">
    <location>
        <begin position="1"/>
        <end position="26"/>
    </location>
</feature>
<feature type="non-terminal residue" evidence="2">
    <location>
        <position position="107"/>
    </location>
</feature>
<dbReference type="Proteomes" id="UP000284403">
    <property type="component" value="Unassembled WGS sequence"/>
</dbReference>